<dbReference type="PANTHER" id="PTHR43162">
    <property type="match status" value="1"/>
</dbReference>
<sequence>MPERILVTGGKGKTGARVALALTRAGHDPYIATRHPAGPMDRQFEWSDPQTATAFEGCTAAYLVAPTDRIDHLAQMRPHLERAIAGGTRRFVLLSASSLERGGAMMGEVHDWLARNAPEWAVLRPSWFMQNFSEGPHALTLRDEGVIYSATGTGRIGFIDAGDIAEAAVAALVGPAALNRDVVLTGPEALSYKDLAEILSQVLRRPIRHIALDADTQAQRFEAQGLPPDYARMLSALDQRIAEGAEARTTDGVAQLTGRTPTRFRAFAEAAAPAWRVDADTTPEAFAHPEHKGKERRRAT</sequence>
<dbReference type="PANTHER" id="PTHR43162:SF1">
    <property type="entry name" value="PRESTALK A DIFFERENTIATION PROTEIN A"/>
    <property type="match status" value="1"/>
</dbReference>
<gene>
    <name evidence="2" type="ORF">Aam_098_010</name>
</gene>
<evidence type="ECO:0000256" key="1">
    <source>
        <dbReference type="SAM" id="MobiDB-lite"/>
    </source>
</evidence>
<protein>
    <submittedName>
        <fullName evidence="2">Uncharacterized protein</fullName>
    </submittedName>
</protein>
<evidence type="ECO:0000313" key="2">
    <source>
        <dbReference type="EMBL" id="GAN81518.1"/>
    </source>
</evidence>
<keyword evidence="3" id="KW-1185">Reference proteome</keyword>
<dbReference type="Gene3D" id="3.40.50.720">
    <property type="entry name" value="NAD(P)-binding Rossmann-like Domain"/>
    <property type="match status" value="1"/>
</dbReference>
<dbReference type="RefSeq" id="WP_199444732.1">
    <property type="nucleotide sequence ID" value="NZ_BANC01000096.1"/>
</dbReference>
<dbReference type="AlphaFoldDB" id="A0A0D6PJY5"/>
<dbReference type="SUPFAM" id="SSF51735">
    <property type="entry name" value="NAD(P)-binding Rossmann-fold domains"/>
    <property type="match status" value="1"/>
</dbReference>
<dbReference type="Proteomes" id="UP000032668">
    <property type="component" value="Unassembled WGS sequence"/>
</dbReference>
<dbReference type="InterPro" id="IPR036291">
    <property type="entry name" value="NAD(P)-bd_dom_sf"/>
</dbReference>
<feature type="region of interest" description="Disordered" evidence="1">
    <location>
        <begin position="278"/>
        <end position="300"/>
    </location>
</feature>
<proteinExistence type="predicted"/>
<evidence type="ECO:0000313" key="3">
    <source>
        <dbReference type="Proteomes" id="UP000032668"/>
    </source>
</evidence>
<reference evidence="2 3" key="1">
    <citation type="submission" date="2012-11" db="EMBL/GenBank/DDBJ databases">
        <title>Whole genome sequence of Acidocella aminolytica 101 = DSM 11237.</title>
        <authorList>
            <person name="Azuma Y."/>
            <person name="Higashiura N."/>
            <person name="Hirakawa H."/>
            <person name="Matsushita K."/>
        </authorList>
    </citation>
    <scope>NUCLEOTIDE SEQUENCE [LARGE SCALE GENOMIC DNA]</scope>
    <source>
        <strain evidence="3">101 / DSM 11237</strain>
    </source>
</reference>
<dbReference type="STRING" id="1120923.SAMN02746095_03716"/>
<dbReference type="EMBL" id="BANC01000096">
    <property type="protein sequence ID" value="GAN81518.1"/>
    <property type="molecule type" value="Genomic_DNA"/>
</dbReference>
<name>A0A0D6PJY5_9PROT</name>
<accession>A0A0D6PJY5</accession>
<comment type="caution">
    <text evidence="2">The sequence shown here is derived from an EMBL/GenBank/DDBJ whole genome shotgun (WGS) entry which is preliminary data.</text>
</comment>
<dbReference type="InterPro" id="IPR051604">
    <property type="entry name" value="Ergot_Alk_Oxidoreductase"/>
</dbReference>
<dbReference type="Gene3D" id="3.90.25.10">
    <property type="entry name" value="UDP-galactose 4-epimerase, domain 1"/>
    <property type="match status" value="1"/>
</dbReference>
<organism evidence="2 3">
    <name type="scientific">Acidocella aminolytica 101 = DSM 11237</name>
    <dbReference type="NCBI Taxonomy" id="1120923"/>
    <lineage>
        <taxon>Bacteria</taxon>
        <taxon>Pseudomonadati</taxon>
        <taxon>Pseudomonadota</taxon>
        <taxon>Alphaproteobacteria</taxon>
        <taxon>Acetobacterales</taxon>
        <taxon>Acidocellaceae</taxon>
        <taxon>Acidocella</taxon>
    </lineage>
</organism>